<dbReference type="GO" id="GO:0019058">
    <property type="term" value="P:viral life cycle"/>
    <property type="evidence" value="ECO:0007669"/>
    <property type="project" value="UniProtKB-ARBA"/>
</dbReference>
<gene>
    <name evidence="4" type="ORF">alia_23</name>
</gene>
<keyword evidence="2" id="KW-0946">Virion</keyword>
<dbReference type="Pfam" id="PF12708">
    <property type="entry name" value="Pect-lyase_RHGA_epim"/>
    <property type="match status" value="1"/>
</dbReference>
<dbReference type="InterPro" id="IPR011050">
    <property type="entry name" value="Pectin_lyase_fold/virulence"/>
</dbReference>
<evidence type="ECO:0000313" key="5">
    <source>
        <dbReference type="Proteomes" id="UP000464502"/>
    </source>
</evidence>
<dbReference type="Proteomes" id="UP000464502">
    <property type="component" value="Segment"/>
</dbReference>
<comment type="subcellular location">
    <subcellularLocation>
        <location evidence="1">Virion</location>
    </subcellularLocation>
</comment>
<evidence type="ECO:0000256" key="2">
    <source>
        <dbReference type="ARBA" id="ARBA00022844"/>
    </source>
</evidence>
<accession>A0A6B9X4G6</accession>
<sequence>MSTTITNLPETSKVNGSDYLVLDQPDKTVKSTVSNFLTNTGVVAAGSDTPRTLSDRFADVFNVKDFGAIGDGVADDTAAIQIANDAATEVGTTLFFPKGVYRCTDGIDKTCEWVGSGAAKIGAFPLTDDKVFMIPGIKNKLPGTCLLFTGVGTKSFSTNREDEFSSVRYCVLNKGRKGQGLTPFGKDLAIVCDFNYKNTLDGEVTDPTNDNSADYDVGLLMHNTDLSGPSNVTVGGYFKVAGTMHFGQDPDGCTVYELRTMGNIGLAIVGDGTGTNSAFNMHGGAIFGNDHHSRNVESGVEKWGKHALYIDIPSSVGSGSRNGISFHGTWLATKLDVPVKYDRCGAIQFFGVVFENATQTGSQQAGGIKKQIGTSNTGDIGFFGCRFNSDQIRISGALLDTATESTVIVSGSNAGYGVEFWKGKVGGRFTGSKNQTNIQLTDDPTKTTSGVVLRRDSSGNFNILHNNDIKFTCDGGGIKTHLSSTVATVSGGQTNITRNLHKLSGGTQELNTLNGGVEGMRVVLVRNTSADTITLKNQTGNLRINGDFTLGAFDTIELIYIGGYWNEIGRVDRA</sequence>
<dbReference type="EMBL" id="MN850632">
    <property type="protein sequence ID" value="QHR73737.1"/>
    <property type="molecule type" value="Genomic_DNA"/>
</dbReference>
<proteinExistence type="predicted"/>
<dbReference type="GO" id="GO:0044423">
    <property type="term" value="C:virion component"/>
    <property type="evidence" value="ECO:0007669"/>
    <property type="project" value="UniProtKB-KW"/>
</dbReference>
<name>A0A6B9X4G6_9CAUD</name>
<evidence type="ECO:0000256" key="1">
    <source>
        <dbReference type="ARBA" id="ARBA00004328"/>
    </source>
</evidence>
<evidence type="ECO:0000313" key="4">
    <source>
        <dbReference type="EMBL" id="QHR73737.1"/>
    </source>
</evidence>
<protein>
    <recommendedName>
        <fullName evidence="3">Rhamnogalacturonase A/B/Epimerase-like pectate lyase domain-containing protein</fullName>
    </recommendedName>
</protein>
<organism evidence="4 5">
    <name type="scientific">Escherichia phage alia</name>
    <dbReference type="NCBI Taxonomy" id="2696379"/>
    <lineage>
        <taxon>Viruses</taxon>
        <taxon>Duplodnaviria</taxon>
        <taxon>Heunggongvirae</taxon>
        <taxon>Uroviricota</taxon>
        <taxon>Caudoviricetes</taxon>
        <taxon>Stephanstirmvirinae</taxon>
        <taxon>Justusliebigvirus</taxon>
        <taxon>Justusliebigvirus alia</taxon>
    </lineage>
</organism>
<keyword evidence="5" id="KW-1185">Reference proteome</keyword>
<dbReference type="InterPro" id="IPR012334">
    <property type="entry name" value="Pectin_lyas_fold"/>
</dbReference>
<dbReference type="SUPFAM" id="SSF51126">
    <property type="entry name" value="Pectin lyase-like"/>
    <property type="match status" value="1"/>
</dbReference>
<dbReference type="InterPro" id="IPR024535">
    <property type="entry name" value="RHGA/B-epi-like_pectate_lyase"/>
</dbReference>
<dbReference type="GO" id="GO:0051701">
    <property type="term" value="P:biological process involved in interaction with host"/>
    <property type="evidence" value="ECO:0007669"/>
    <property type="project" value="UniProtKB-ARBA"/>
</dbReference>
<feature type="domain" description="Rhamnogalacturonase A/B/Epimerase-like pectate lyase" evidence="3">
    <location>
        <begin position="61"/>
        <end position="111"/>
    </location>
</feature>
<evidence type="ECO:0000259" key="3">
    <source>
        <dbReference type="Pfam" id="PF12708"/>
    </source>
</evidence>
<reference evidence="5" key="1">
    <citation type="submission" date="2019-12" db="EMBL/GenBank/DDBJ databases">
        <authorList>
            <person name="Olsen N.S."/>
            <person name="Junco L.M.F."/>
            <person name="Kot W."/>
            <person name="Hansen L.H."/>
        </authorList>
    </citation>
    <scope>NUCLEOTIDE SEQUENCE [LARGE SCALE GENOMIC DNA]</scope>
</reference>
<dbReference type="Gene3D" id="2.160.20.10">
    <property type="entry name" value="Single-stranded right-handed beta-helix, Pectin lyase-like"/>
    <property type="match status" value="1"/>
</dbReference>